<feature type="region of interest" description="Disordered" evidence="5">
    <location>
        <begin position="140"/>
        <end position="168"/>
    </location>
</feature>
<dbReference type="InterPro" id="IPR005653">
    <property type="entry name" value="OstA-like_N"/>
</dbReference>
<feature type="compositionally biased region" description="Polar residues" evidence="5">
    <location>
        <begin position="145"/>
        <end position="154"/>
    </location>
</feature>
<dbReference type="AlphaFoldDB" id="A0A418YIE4"/>
<dbReference type="GO" id="GO:0001530">
    <property type="term" value="F:lipopolysaccharide binding"/>
    <property type="evidence" value="ECO:0007669"/>
    <property type="project" value="InterPro"/>
</dbReference>
<reference evidence="7 8" key="1">
    <citation type="submission" date="2018-09" db="EMBL/GenBank/DDBJ databases">
        <authorList>
            <person name="Wang F."/>
        </authorList>
    </citation>
    <scope>NUCLEOTIDE SEQUENCE [LARGE SCALE GENOMIC DNA]</scope>
    <source>
        <strain evidence="7 8">PLHSC7-2</strain>
    </source>
</reference>
<evidence type="ECO:0000256" key="1">
    <source>
        <dbReference type="ARBA" id="ARBA00022448"/>
    </source>
</evidence>
<gene>
    <name evidence="4 7" type="primary">lptA</name>
    <name evidence="7" type="ORF">D1Z90_04980</name>
</gene>
<comment type="function">
    <text evidence="4">Involved in the assembly of lipopolysaccharide (LPS). Required for the translocation of LPS from the inner membrane to the outer membrane. May form a bridge between the inner membrane and the outer membrane, via interactions with LptC and LptD, thereby facilitating LPS transfer across the periplasm.</text>
</comment>
<proteinExistence type="inferred from homology"/>
<evidence type="ECO:0000256" key="5">
    <source>
        <dbReference type="SAM" id="MobiDB-lite"/>
    </source>
</evidence>
<keyword evidence="8" id="KW-1185">Reference proteome</keyword>
<dbReference type="Proteomes" id="UP000283255">
    <property type="component" value="Unassembled WGS sequence"/>
</dbReference>
<feature type="domain" description="Organic solvent tolerance-like N-terminal" evidence="6">
    <location>
        <begin position="30"/>
        <end position="137"/>
    </location>
</feature>
<keyword evidence="1 4" id="KW-0813">Transport</keyword>
<evidence type="ECO:0000256" key="4">
    <source>
        <dbReference type="HAMAP-Rule" id="MF_01914"/>
    </source>
</evidence>
<dbReference type="PANTHER" id="PTHR36504:SF1">
    <property type="entry name" value="LIPOPOLYSACCHARIDE EXPORT SYSTEM PROTEIN LPTA"/>
    <property type="match status" value="1"/>
</dbReference>
<dbReference type="NCBIfam" id="TIGR03002">
    <property type="entry name" value="outer_YhbN_LptA"/>
    <property type="match status" value="1"/>
</dbReference>
<dbReference type="Gene3D" id="2.60.450.10">
    <property type="entry name" value="Lipopolysaccharide (LPS) transport protein A like domain"/>
    <property type="match status" value="1"/>
</dbReference>
<dbReference type="GO" id="GO:0043165">
    <property type="term" value="P:Gram-negative-bacterium-type cell outer membrane assembly"/>
    <property type="evidence" value="ECO:0007669"/>
    <property type="project" value="UniProtKB-UniRule"/>
</dbReference>
<dbReference type="OrthoDB" id="9795964at2"/>
<dbReference type="GO" id="GO:0017089">
    <property type="term" value="F:glycolipid transfer activity"/>
    <property type="evidence" value="ECO:0007669"/>
    <property type="project" value="TreeGrafter"/>
</dbReference>
<sequence precursor="true">MTNLNIALLSLTLFSSQALALASDSQQPINIYADSNTVDLNSNTTTFFGNVVATQGSIKMTGDKLIGIREKTGEIMISTGNPATFYQMMDDGKPINAQAQEIRYVKATNKIILSNNAVISQLDSSYKAEKITYDISSRKIEGKKGNQQTRTVFTPAQFESKKSDKSAD</sequence>
<dbReference type="GO" id="GO:0009279">
    <property type="term" value="C:cell outer membrane"/>
    <property type="evidence" value="ECO:0007669"/>
    <property type="project" value="TreeGrafter"/>
</dbReference>
<comment type="caution">
    <text evidence="7">The sequence shown here is derived from an EMBL/GenBank/DDBJ whole genome shotgun (WGS) entry which is preliminary data.</text>
</comment>
<comment type="subunit">
    <text evidence="4">Component of the lipopolysaccharide transport and assembly complex.</text>
</comment>
<comment type="similarity">
    <text evidence="4">Belongs to the LptA family.</text>
</comment>
<dbReference type="GO" id="GO:0015920">
    <property type="term" value="P:lipopolysaccharide transport"/>
    <property type="evidence" value="ECO:0007669"/>
    <property type="project" value="UniProtKB-UniRule"/>
</dbReference>
<reference evidence="7 8" key="2">
    <citation type="submission" date="2019-01" db="EMBL/GenBank/DDBJ databases">
        <title>Motilimonas pumilus sp. nov., isolated from the gut of sea cucumber (Apostichopus japonicus).</title>
        <authorList>
            <person name="Wang F.-Q."/>
            <person name="Ren L.-H."/>
            <person name="Lin Y.-W."/>
            <person name="Sun G.-H."/>
            <person name="Du Z.-J."/>
            <person name="Zhao J.-X."/>
            <person name="Liu X.-J."/>
            <person name="Liu L.-J."/>
        </authorList>
    </citation>
    <scope>NUCLEOTIDE SEQUENCE [LARGE SCALE GENOMIC DNA]</scope>
    <source>
        <strain evidence="7 8">PLHSC7-2</strain>
    </source>
</reference>
<protein>
    <recommendedName>
        <fullName evidence="4">Lipopolysaccharide export system protein LptA</fullName>
    </recommendedName>
</protein>
<feature type="compositionally biased region" description="Basic and acidic residues" evidence="5">
    <location>
        <begin position="159"/>
        <end position="168"/>
    </location>
</feature>
<evidence type="ECO:0000256" key="2">
    <source>
        <dbReference type="ARBA" id="ARBA00022729"/>
    </source>
</evidence>
<feature type="chain" id="PRO_5019598993" description="Lipopolysaccharide export system protein LptA" evidence="4">
    <location>
        <begin position="21"/>
        <end position="168"/>
    </location>
</feature>
<evidence type="ECO:0000313" key="8">
    <source>
        <dbReference type="Proteomes" id="UP000283255"/>
    </source>
</evidence>
<dbReference type="InterPro" id="IPR014340">
    <property type="entry name" value="LptA"/>
</dbReference>
<dbReference type="PANTHER" id="PTHR36504">
    <property type="entry name" value="LIPOPOLYSACCHARIDE EXPORT SYSTEM PROTEIN LPTA"/>
    <property type="match status" value="1"/>
</dbReference>
<dbReference type="Pfam" id="PF03968">
    <property type="entry name" value="LptD_N"/>
    <property type="match status" value="1"/>
</dbReference>
<evidence type="ECO:0000313" key="7">
    <source>
        <dbReference type="EMBL" id="RJG50001.1"/>
    </source>
</evidence>
<dbReference type="RefSeq" id="WP_119909647.1">
    <property type="nucleotide sequence ID" value="NZ_QZCH01000003.1"/>
</dbReference>
<dbReference type="HAMAP" id="MF_01914">
    <property type="entry name" value="LPS_assembly_LptA"/>
    <property type="match status" value="1"/>
</dbReference>
<evidence type="ECO:0000256" key="3">
    <source>
        <dbReference type="ARBA" id="ARBA00022764"/>
    </source>
</evidence>
<dbReference type="InterPro" id="IPR052037">
    <property type="entry name" value="LPS_export_LptA"/>
</dbReference>
<name>A0A418YIE4_9GAMM</name>
<feature type="signal peptide" evidence="4">
    <location>
        <begin position="1"/>
        <end position="20"/>
    </location>
</feature>
<accession>A0A418YIE4</accession>
<evidence type="ECO:0000259" key="6">
    <source>
        <dbReference type="Pfam" id="PF03968"/>
    </source>
</evidence>
<dbReference type="EMBL" id="QZCH01000003">
    <property type="protein sequence ID" value="RJG50001.1"/>
    <property type="molecule type" value="Genomic_DNA"/>
</dbReference>
<comment type="subcellular location">
    <subcellularLocation>
        <location evidence="4">Periplasm</location>
    </subcellularLocation>
</comment>
<dbReference type="GO" id="GO:0030288">
    <property type="term" value="C:outer membrane-bounded periplasmic space"/>
    <property type="evidence" value="ECO:0007669"/>
    <property type="project" value="TreeGrafter"/>
</dbReference>
<keyword evidence="3 4" id="KW-0574">Periplasm</keyword>
<organism evidence="7 8">
    <name type="scientific">Motilimonas pumila</name>
    <dbReference type="NCBI Taxonomy" id="2303987"/>
    <lineage>
        <taxon>Bacteria</taxon>
        <taxon>Pseudomonadati</taxon>
        <taxon>Pseudomonadota</taxon>
        <taxon>Gammaproteobacteria</taxon>
        <taxon>Alteromonadales</taxon>
        <taxon>Alteromonadales genera incertae sedis</taxon>
        <taxon>Motilimonas</taxon>
    </lineage>
</organism>
<keyword evidence="2 4" id="KW-0732">Signal</keyword>